<evidence type="ECO:0000313" key="2">
    <source>
        <dbReference type="Proteomes" id="UP000198211"/>
    </source>
</evidence>
<name>A0A225V4W7_9STRA</name>
<accession>A0A225V4W7</accession>
<evidence type="ECO:0000313" key="1">
    <source>
        <dbReference type="EMBL" id="OWZ00966.1"/>
    </source>
</evidence>
<dbReference type="STRING" id="4795.A0A225V4W7"/>
<proteinExistence type="predicted"/>
<keyword evidence="2" id="KW-1185">Reference proteome</keyword>
<organism evidence="1 2">
    <name type="scientific">Phytophthora megakarya</name>
    <dbReference type="NCBI Taxonomy" id="4795"/>
    <lineage>
        <taxon>Eukaryota</taxon>
        <taxon>Sar</taxon>
        <taxon>Stramenopiles</taxon>
        <taxon>Oomycota</taxon>
        <taxon>Peronosporomycetes</taxon>
        <taxon>Peronosporales</taxon>
        <taxon>Peronosporaceae</taxon>
        <taxon>Phytophthora</taxon>
    </lineage>
</organism>
<sequence length="204" mass="23612">MDMSISPEKSFSTNVREHLCMALELWTWGPYWTNQAITHTKVNEPDGGCSFTTPTLHELFSKLQAKSLATSSTIWGTWAQLTRWCQFLHFPGWLPEGKERHSYQLTLLATYCGMFGWNRKNTGNTASTVLAKLSHVLWYDRQFCGYNDCLTLEHQHAISGIRREDPPPNPKLPITLQFIERLHKFLNFNSAQHHMTQCWASSFF</sequence>
<dbReference type="EMBL" id="NBNE01007198">
    <property type="protein sequence ID" value="OWZ00966.1"/>
    <property type="molecule type" value="Genomic_DNA"/>
</dbReference>
<dbReference type="Proteomes" id="UP000198211">
    <property type="component" value="Unassembled WGS sequence"/>
</dbReference>
<dbReference type="AlphaFoldDB" id="A0A225V4W7"/>
<reference evidence="2" key="1">
    <citation type="submission" date="2017-03" db="EMBL/GenBank/DDBJ databases">
        <title>Phytopthora megakarya and P. palmivora, two closely related causual agents of cacao black pod achieved similar genome size and gene model numbers by different mechanisms.</title>
        <authorList>
            <person name="Ali S."/>
            <person name="Shao J."/>
            <person name="Larry D.J."/>
            <person name="Kronmiller B."/>
            <person name="Shen D."/>
            <person name="Strem M.D."/>
            <person name="Melnick R.L."/>
            <person name="Guiltinan M.J."/>
            <person name="Tyler B.M."/>
            <person name="Meinhardt L.W."/>
            <person name="Bailey B.A."/>
        </authorList>
    </citation>
    <scope>NUCLEOTIDE SEQUENCE [LARGE SCALE GENOMIC DNA]</scope>
    <source>
        <strain evidence="2">zdho120</strain>
    </source>
</reference>
<protein>
    <submittedName>
        <fullName evidence="1">Uncharacterized protein</fullName>
    </submittedName>
</protein>
<comment type="caution">
    <text evidence="1">The sequence shown here is derived from an EMBL/GenBank/DDBJ whole genome shotgun (WGS) entry which is preliminary data.</text>
</comment>
<gene>
    <name evidence="1" type="ORF">PHMEG_00027736</name>
</gene>